<accession>A0ABW7Z6V9</accession>
<dbReference type="InterPro" id="IPR022385">
    <property type="entry name" value="Rhs_assc_core"/>
</dbReference>
<dbReference type="NCBIfam" id="TIGR03696">
    <property type="entry name" value="Rhs_assc_core"/>
    <property type="match status" value="1"/>
</dbReference>
<sequence length="581" mass="62454">MDGQASEHVYGADGQRLIRREGGVSTLYLGSMELSDSGGTVKAKRYYTTAGGAMVATRAHDGSLTWLLSDGQNSPQLAVADATSAVSRQRYLPYGGLRGRDEFPFTDLGFLGKTRDASSGLNLLGARFYDPGLGRFISPDPVLDLRTPRLANPYGYAGNNPVGLSDPSGLKPDNCEPGSKSFNECMTNERYDACVRKMGKDNCDRRELEAQVQRELDALFDALRGIAKIAADELGITAGIDCFTKGDLGACGETALNVLASLAGGLLGKLVAKYGLPTKWAKLADLAKSLFRLGERALDKFKSWSRAKGDLKALEDKLATAARNCSSFVPGTLVVMADGTGKPIEEVRPGDEVLATDPGTGQTTAQPVLAVHADTGAKTLIQLTVDADGPAGDRTGVILATDSHPFWLPDLGAWQPAARLQPGQWLRTGSGSRVQITTVTTRTTGSQSVHNLTVAGPHTYYVRAGVADALVHNAGPKTCTKPVNLAGWRTVKINMKHILSGHKEGGSRIREGSKKDLFDPSMTDEQIEWAIRRAYRNAEIIGRNTDGNQIKLRGVYKGREIIMWYDRTTKTITSAWPGKVL</sequence>
<dbReference type="CDD" id="cd00081">
    <property type="entry name" value="Hint"/>
    <property type="match status" value="1"/>
</dbReference>
<gene>
    <name evidence="3" type="ORF">ACIBG2_41500</name>
</gene>
<evidence type="ECO:0000313" key="3">
    <source>
        <dbReference type="EMBL" id="MFI6503919.1"/>
    </source>
</evidence>
<evidence type="ECO:0000313" key="4">
    <source>
        <dbReference type="Proteomes" id="UP001612741"/>
    </source>
</evidence>
<protein>
    <submittedName>
        <fullName evidence="3">RHS repeat-associated core domain-containing protein</fullName>
    </submittedName>
</protein>
<keyword evidence="4" id="KW-1185">Reference proteome</keyword>
<evidence type="ECO:0000256" key="1">
    <source>
        <dbReference type="ARBA" id="ARBA00022737"/>
    </source>
</evidence>
<dbReference type="SMART" id="SM00306">
    <property type="entry name" value="HintN"/>
    <property type="match status" value="1"/>
</dbReference>
<dbReference type="Pfam" id="PF25023">
    <property type="entry name" value="TEN_YD-shell"/>
    <property type="match status" value="1"/>
</dbReference>
<keyword evidence="1" id="KW-0677">Repeat</keyword>
<dbReference type="InterPro" id="IPR050708">
    <property type="entry name" value="T6SS_VgrG/RHS"/>
</dbReference>
<organism evidence="3 4">
    <name type="scientific">Nonomuraea typhae</name>
    <dbReference type="NCBI Taxonomy" id="2603600"/>
    <lineage>
        <taxon>Bacteria</taxon>
        <taxon>Bacillati</taxon>
        <taxon>Actinomycetota</taxon>
        <taxon>Actinomycetes</taxon>
        <taxon>Streptosporangiales</taxon>
        <taxon>Streptosporangiaceae</taxon>
        <taxon>Nonomuraea</taxon>
    </lineage>
</organism>
<dbReference type="InterPro" id="IPR003587">
    <property type="entry name" value="Hint_dom_N"/>
</dbReference>
<proteinExistence type="predicted"/>
<comment type="caution">
    <text evidence="3">The sequence shown here is derived from an EMBL/GenBank/DDBJ whole genome shotgun (WGS) entry which is preliminary data.</text>
</comment>
<reference evidence="3 4" key="1">
    <citation type="submission" date="2024-10" db="EMBL/GenBank/DDBJ databases">
        <title>The Natural Products Discovery Center: Release of the First 8490 Sequenced Strains for Exploring Actinobacteria Biosynthetic Diversity.</title>
        <authorList>
            <person name="Kalkreuter E."/>
            <person name="Kautsar S.A."/>
            <person name="Yang D."/>
            <person name="Bader C.D."/>
            <person name="Teijaro C.N."/>
            <person name="Fluegel L."/>
            <person name="Davis C.M."/>
            <person name="Simpson J.R."/>
            <person name="Lauterbach L."/>
            <person name="Steele A.D."/>
            <person name="Gui C."/>
            <person name="Meng S."/>
            <person name="Li G."/>
            <person name="Viehrig K."/>
            <person name="Ye F."/>
            <person name="Su P."/>
            <person name="Kiefer A.F."/>
            <person name="Nichols A."/>
            <person name="Cepeda A.J."/>
            <person name="Yan W."/>
            <person name="Fan B."/>
            <person name="Jiang Y."/>
            <person name="Adhikari A."/>
            <person name="Zheng C.-J."/>
            <person name="Schuster L."/>
            <person name="Cowan T.M."/>
            <person name="Smanski M.J."/>
            <person name="Chevrette M.G."/>
            <person name="De Carvalho L.P.S."/>
            <person name="Shen B."/>
        </authorList>
    </citation>
    <scope>NUCLEOTIDE SEQUENCE [LARGE SCALE GENOMIC DNA]</scope>
    <source>
        <strain evidence="3 4">NPDC050545</strain>
    </source>
</reference>
<dbReference type="Gene3D" id="2.170.16.10">
    <property type="entry name" value="Hedgehog/Intein (Hint) domain"/>
    <property type="match status" value="1"/>
</dbReference>
<dbReference type="EMBL" id="JBITGY010000013">
    <property type="protein sequence ID" value="MFI6503919.1"/>
    <property type="molecule type" value="Genomic_DNA"/>
</dbReference>
<dbReference type="Pfam" id="PF07591">
    <property type="entry name" value="PT-HINT"/>
    <property type="match status" value="1"/>
</dbReference>
<dbReference type="Gene3D" id="2.180.10.10">
    <property type="entry name" value="RHS repeat-associated core"/>
    <property type="match status" value="1"/>
</dbReference>
<name>A0ABW7Z6V9_9ACTN</name>
<dbReference type="PANTHER" id="PTHR32305:SF17">
    <property type="entry name" value="TRNA NUCLEASE WAPA"/>
    <property type="match status" value="1"/>
</dbReference>
<dbReference type="Proteomes" id="UP001612741">
    <property type="component" value="Unassembled WGS sequence"/>
</dbReference>
<dbReference type="InterPro" id="IPR056823">
    <property type="entry name" value="TEN-like_YD-shell"/>
</dbReference>
<feature type="domain" description="Hint" evidence="2">
    <location>
        <begin position="325"/>
        <end position="430"/>
    </location>
</feature>
<dbReference type="RefSeq" id="WP_397089683.1">
    <property type="nucleotide sequence ID" value="NZ_JBITGY010000013.1"/>
</dbReference>
<evidence type="ECO:0000259" key="2">
    <source>
        <dbReference type="SMART" id="SM00306"/>
    </source>
</evidence>
<dbReference type="SUPFAM" id="SSF51294">
    <property type="entry name" value="Hedgehog/intein (Hint) domain"/>
    <property type="match status" value="1"/>
</dbReference>
<dbReference type="InterPro" id="IPR036844">
    <property type="entry name" value="Hint_dom_sf"/>
</dbReference>
<dbReference type="PANTHER" id="PTHR32305">
    <property type="match status" value="1"/>
</dbReference>